<evidence type="ECO:0000256" key="1">
    <source>
        <dbReference type="SAM" id="MobiDB-lite"/>
    </source>
</evidence>
<proteinExistence type="predicted"/>
<dbReference type="InterPro" id="IPR036397">
    <property type="entry name" value="RNaseH_sf"/>
</dbReference>
<feature type="compositionally biased region" description="Basic residues" evidence="1">
    <location>
        <begin position="12"/>
        <end position="26"/>
    </location>
</feature>
<dbReference type="OrthoDB" id="5410741at2759"/>
<gene>
    <name evidence="2" type="ORF">BU23DRAFT_561438</name>
</gene>
<evidence type="ECO:0000313" key="2">
    <source>
        <dbReference type="EMBL" id="KAF1965013.1"/>
    </source>
</evidence>
<organism evidence="2 3">
    <name type="scientific">Bimuria novae-zelandiae CBS 107.79</name>
    <dbReference type="NCBI Taxonomy" id="1447943"/>
    <lineage>
        <taxon>Eukaryota</taxon>
        <taxon>Fungi</taxon>
        <taxon>Dikarya</taxon>
        <taxon>Ascomycota</taxon>
        <taxon>Pezizomycotina</taxon>
        <taxon>Dothideomycetes</taxon>
        <taxon>Pleosporomycetidae</taxon>
        <taxon>Pleosporales</taxon>
        <taxon>Massarineae</taxon>
        <taxon>Didymosphaeriaceae</taxon>
        <taxon>Bimuria</taxon>
    </lineage>
</organism>
<reference evidence="2" key="1">
    <citation type="journal article" date="2020" name="Stud. Mycol.">
        <title>101 Dothideomycetes genomes: a test case for predicting lifestyles and emergence of pathogens.</title>
        <authorList>
            <person name="Haridas S."/>
            <person name="Albert R."/>
            <person name="Binder M."/>
            <person name="Bloem J."/>
            <person name="Labutti K."/>
            <person name="Salamov A."/>
            <person name="Andreopoulos B."/>
            <person name="Baker S."/>
            <person name="Barry K."/>
            <person name="Bills G."/>
            <person name="Bluhm B."/>
            <person name="Cannon C."/>
            <person name="Castanera R."/>
            <person name="Culley D."/>
            <person name="Daum C."/>
            <person name="Ezra D."/>
            <person name="Gonzalez J."/>
            <person name="Henrissat B."/>
            <person name="Kuo A."/>
            <person name="Liang C."/>
            <person name="Lipzen A."/>
            <person name="Lutzoni F."/>
            <person name="Magnuson J."/>
            <person name="Mondo S."/>
            <person name="Nolan M."/>
            <person name="Ohm R."/>
            <person name="Pangilinan J."/>
            <person name="Park H.-J."/>
            <person name="Ramirez L."/>
            <person name="Alfaro M."/>
            <person name="Sun H."/>
            <person name="Tritt A."/>
            <person name="Yoshinaga Y."/>
            <person name="Zwiers L.-H."/>
            <person name="Turgeon B."/>
            <person name="Goodwin S."/>
            <person name="Spatafora J."/>
            <person name="Crous P."/>
            <person name="Grigoriev I."/>
        </authorList>
    </citation>
    <scope>NUCLEOTIDE SEQUENCE</scope>
    <source>
        <strain evidence="2">CBS 107.79</strain>
    </source>
</reference>
<name>A0A6A5UIJ7_9PLEO</name>
<dbReference type="GO" id="GO:0003676">
    <property type="term" value="F:nucleic acid binding"/>
    <property type="evidence" value="ECO:0007669"/>
    <property type="project" value="InterPro"/>
</dbReference>
<evidence type="ECO:0000313" key="3">
    <source>
        <dbReference type="Proteomes" id="UP000800036"/>
    </source>
</evidence>
<sequence length="341" mass="40026">MKEFKKYNDCRRVRKRKSQEKHTKLGHSWRVDESTLRALMDDATNPVRDKPLGVQIRTNDIPLTKRALEHNLRTRIHAGVYKQAYTKKEISLDNKYLRVGYGYAHFNPEEDFQKPNILRYEGERLKTNNIGVRKPVKSSPLTLHIYATVNWYYKGPLGFYNDDVDMLTLPKPPQRPRKYKYETQQKYKERLTEWELKCPLAIKGDVGGHHMTQEYYTEHILPSYIDAVQQARIGATIEQREWLLQEDNDPSHGTKSFNNVSRKLKYVNWICTLLHPGQSPDLNPQEGVWLILKQRVKRRLNSPLPPETIWDGTKQHLKEILMPSRCKQLATNGGEAIRSEH</sequence>
<feature type="compositionally biased region" description="Basic and acidic residues" evidence="1">
    <location>
        <begin position="1"/>
        <end position="11"/>
    </location>
</feature>
<protein>
    <submittedName>
        <fullName evidence="2">Uncharacterized protein</fullName>
    </submittedName>
</protein>
<dbReference type="EMBL" id="ML976772">
    <property type="protein sequence ID" value="KAF1965013.1"/>
    <property type="molecule type" value="Genomic_DNA"/>
</dbReference>
<accession>A0A6A5UIJ7</accession>
<feature type="region of interest" description="Disordered" evidence="1">
    <location>
        <begin position="1"/>
        <end position="26"/>
    </location>
</feature>
<dbReference type="Gene3D" id="3.30.420.10">
    <property type="entry name" value="Ribonuclease H-like superfamily/Ribonuclease H"/>
    <property type="match status" value="1"/>
</dbReference>
<dbReference type="AlphaFoldDB" id="A0A6A5UIJ7"/>
<dbReference type="Proteomes" id="UP000800036">
    <property type="component" value="Unassembled WGS sequence"/>
</dbReference>
<keyword evidence="3" id="KW-1185">Reference proteome</keyword>